<comment type="subcellular location">
    <subcellularLocation>
        <location evidence="2">Chromosome</location>
    </subcellularLocation>
    <subcellularLocation>
        <location evidence="1">Nucleus</location>
    </subcellularLocation>
</comment>
<feature type="compositionally biased region" description="Low complexity" evidence="6">
    <location>
        <begin position="780"/>
        <end position="800"/>
    </location>
</feature>
<dbReference type="Pfam" id="PF02301">
    <property type="entry name" value="HORMA"/>
    <property type="match status" value="1"/>
</dbReference>
<dbReference type="OrthoDB" id="1928087at2759"/>
<feature type="region of interest" description="Disordered" evidence="6">
    <location>
        <begin position="634"/>
        <end position="813"/>
    </location>
</feature>
<evidence type="ECO:0000256" key="4">
    <source>
        <dbReference type="ARBA" id="ARBA00023242"/>
    </source>
</evidence>
<evidence type="ECO:0000256" key="5">
    <source>
        <dbReference type="ARBA" id="ARBA00023254"/>
    </source>
</evidence>
<organism evidence="8 9">
    <name type="scientific">Venturia effusa</name>
    <dbReference type="NCBI Taxonomy" id="50376"/>
    <lineage>
        <taxon>Eukaryota</taxon>
        <taxon>Fungi</taxon>
        <taxon>Dikarya</taxon>
        <taxon>Ascomycota</taxon>
        <taxon>Pezizomycotina</taxon>
        <taxon>Dothideomycetes</taxon>
        <taxon>Pleosporomycetidae</taxon>
        <taxon>Venturiales</taxon>
        <taxon>Venturiaceae</taxon>
        <taxon>Venturia</taxon>
    </lineage>
</organism>
<gene>
    <name evidence="8" type="ORF">FKW77_005197</name>
</gene>
<feature type="region of interest" description="Disordered" evidence="6">
    <location>
        <begin position="75"/>
        <end position="100"/>
    </location>
</feature>
<dbReference type="PROSITE" id="PS50815">
    <property type="entry name" value="HORMA"/>
    <property type="match status" value="1"/>
</dbReference>
<dbReference type="SUPFAM" id="SSF57903">
    <property type="entry name" value="FYVE/PHD zinc finger"/>
    <property type="match status" value="1"/>
</dbReference>
<accession>A0A517LHB5</accession>
<dbReference type="GO" id="GO:0005694">
    <property type="term" value="C:chromosome"/>
    <property type="evidence" value="ECO:0007669"/>
    <property type="project" value="UniProtKB-SubCell"/>
</dbReference>
<dbReference type="Gene3D" id="3.30.900.10">
    <property type="entry name" value="HORMA domain"/>
    <property type="match status" value="1"/>
</dbReference>
<dbReference type="PANTHER" id="PTHR48225:SF7">
    <property type="entry name" value="MEIOSIS-SPECIFIC PROTEIN HOP1"/>
    <property type="match status" value="1"/>
</dbReference>
<dbReference type="InterPro" id="IPR013083">
    <property type="entry name" value="Znf_RING/FYVE/PHD"/>
</dbReference>
<dbReference type="InterPro" id="IPR003511">
    <property type="entry name" value="HORMA_dom"/>
</dbReference>
<keyword evidence="4" id="KW-0539">Nucleus</keyword>
<dbReference type="InterPro" id="IPR036570">
    <property type="entry name" value="HORMA_dom_sf"/>
</dbReference>
<evidence type="ECO:0000256" key="1">
    <source>
        <dbReference type="ARBA" id="ARBA00004123"/>
    </source>
</evidence>
<evidence type="ECO:0000313" key="9">
    <source>
        <dbReference type="Proteomes" id="UP000316270"/>
    </source>
</evidence>
<feature type="compositionally biased region" description="Polar residues" evidence="6">
    <location>
        <begin position="680"/>
        <end position="704"/>
    </location>
</feature>
<dbReference type="GO" id="GO:0007130">
    <property type="term" value="P:synaptonemal complex assembly"/>
    <property type="evidence" value="ECO:0007669"/>
    <property type="project" value="TreeGrafter"/>
</dbReference>
<feature type="region of interest" description="Disordered" evidence="6">
    <location>
        <begin position="367"/>
        <end position="395"/>
    </location>
</feature>
<protein>
    <recommendedName>
        <fullName evidence="7">HORMA domain-containing protein</fullName>
    </recommendedName>
</protein>
<feature type="region of interest" description="Disordered" evidence="6">
    <location>
        <begin position="1"/>
        <end position="31"/>
    </location>
</feature>
<feature type="region of interest" description="Disordered" evidence="6">
    <location>
        <begin position="315"/>
        <end position="354"/>
    </location>
</feature>
<evidence type="ECO:0000256" key="3">
    <source>
        <dbReference type="ARBA" id="ARBA00022454"/>
    </source>
</evidence>
<proteinExistence type="predicted"/>
<evidence type="ECO:0000256" key="2">
    <source>
        <dbReference type="ARBA" id="ARBA00004286"/>
    </source>
</evidence>
<evidence type="ECO:0000259" key="7">
    <source>
        <dbReference type="PROSITE" id="PS50815"/>
    </source>
</evidence>
<reference evidence="8 9" key="1">
    <citation type="submission" date="2019-07" db="EMBL/GenBank/DDBJ databases">
        <title>Finished genome of Venturia effusa.</title>
        <authorList>
            <person name="Young C.A."/>
            <person name="Cox M.P."/>
            <person name="Ganley A.R.D."/>
            <person name="David W.J."/>
        </authorList>
    </citation>
    <scope>NUCLEOTIDE SEQUENCE [LARGE SCALE GENOMIC DNA]</scope>
    <source>
        <strain evidence="9">albino</strain>
    </source>
</reference>
<keyword evidence="5" id="KW-0469">Meiosis</keyword>
<dbReference type="InterPro" id="IPR051294">
    <property type="entry name" value="HORMA_MeioticProgression"/>
</dbReference>
<feature type="compositionally biased region" description="Polar residues" evidence="6">
    <location>
        <begin position="20"/>
        <end position="31"/>
    </location>
</feature>
<evidence type="ECO:0000313" key="8">
    <source>
        <dbReference type="EMBL" id="QDS74976.1"/>
    </source>
</evidence>
<dbReference type="STRING" id="50376.A0A517LHB5"/>
<feature type="compositionally biased region" description="Polar residues" evidence="6">
    <location>
        <begin position="733"/>
        <end position="742"/>
    </location>
</feature>
<dbReference type="GO" id="GO:0005634">
    <property type="term" value="C:nucleus"/>
    <property type="evidence" value="ECO:0007669"/>
    <property type="project" value="UniProtKB-SubCell"/>
</dbReference>
<name>A0A517LHB5_9PEZI</name>
<dbReference type="AlphaFoldDB" id="A0A517LHB5"/>
<feature type="domain" description="HORMA" evidence="7">
    <location>
        <begin position="36"/>
        <end position="265"/>
    </location>
</feature>
<dbReference type="InterPro" id="IPR011011">
    <property type="entry name" value="Znf_FYVE_PHD"/>
</dbReference>
<dbReference type="EMBL" id="CP042196">
    <property type="protein sequence ID" value="QDS74976.1"/>
    <property type="molecule type" value="Genomic_DNA"/>
</dbReference>
<dbReference type="Gene3D" id="3.30.40.10">
    <property type="entry name" value="Zinc/RING finger domain, C3HC4 (zinc finger)"/>
    <property type="match status" value="1"/>
</dbReference>
<evidence type="ECO:0000256" key="6">
    <source>
        <dbReference type="SAM" id="MobiDB-lite"/>
    </source>
</evidence>
<keyword evidence="3" id="KW-0158">Chromosome</keyword>
<feature type="compositionally biased region" description="Acidic residues" evidence="6">
    <location>
        <begin position="803"/>
        <end position="813"/>
    </location>
</feature>
<dbReference type="Proteomes" id="UP000316270">
    <property type="component" value="Chromosome 12"/>
</dbReference>
<sequence>MAAGQAVKVRGKTTTKGTTAQSAKNATSTSQLVTQKQSQELAQTLVHGSISCIAYLRDLFPDQCFEEHGFSSSNKHISYRDHASGKSQSRSGGGKLRALRRGHNNNVDSFLDILEKGAFEALEKKVLRAIQLNISEQEDKPNHVVESYTFTFSYQTSPEGAKTLAGVTMQDPSGADTTVKNVKYALHMFIRKIIALCETLPELPSRRYLHMQLYYTDDCERAYEPPGFAACKDTTLWFAEHDGWTRQTQDCGVLDVGYHAVSLKLSHLQQDLELATTHEDAVQIALPARLKYTTVSRGQDDIDASIGSRLAKRKLVQRNAEERTRSLNSQDASGQGRPETPVASQQESMDVDEDNPLQAISQMSLETRENLTESEAPIITATETQGSTQTREDRASRGRLAKMMIPSPQAENAEETQMVNPFASQSVAIDFLSQAPRLQICAAKAKELEKQKPRKNTRKAARNSDDTDTISCECGLTHEEDDMVCCHFCEQWQHLICYGYHNSGDPRMPDMHACYTCLLQEKEAPLLTELEHLTLLRKGASIAIKNGVHGDRQFAEALHCDVQTAAKLIKHLKNEGLLHREKNASKAGFKKTGKPMWYVPQDEEQRLKMLNMYFDPTSKVAHHFEIPHQIPDTAMTTQFPLPPKDTLGAKDGSALPDDTLDGEPIGVSDSLEVDKRLTGQAKTPVTTNHETQSESPAKTSVQDAQRSEPTRELPIQAPLTSRAKRPRDPLAERNSNPSTPVRPTSKRPAHDHEDDEPFTPTPDRKKIKASRASVVNVGRSPTTSVISPSATPAASPLASSYIGDEDMDDDDAL</sequence>
<dbReference type="GO" id="GO:0051598">
    <property type="term" value="P:meiotic recombination checkpoint signaling"/>
    <property type="evidence" value="ECO:0007669"/>
    <property type="project" value="TreeGrafter"/>
</dbReference>
<keyword evidence="9" id="KW-1185">Reference proteome</keyword>
<dbReference type="PANTHER" id="PTHR48225">
    <property type="entry name" value="HORMA DOMAIN-CONTAINING PROTEIN 1"/>
    <property type="match status" value="1"/>
</dbReference>
<dbReference type="SUPFAM" id="SSF56019">
    <property type="entry name" value="The spindle assembly checkpoint protein mad2"/>
    <property type="match status" value="1"/>
</dbReference>